<accession>A0A2N9FTK4</accession>
<sequence length="110" mass="11797">MSAGWFRKGTYWLRRSAGELNGSARVPVGFVGDMVDSTGELNGSAGVLVGTVAFMVCDGDLDLMVTCDGFYDDGLTITLRCGMKWSKFQAFPMDSDKSLKGHLACLSKAV</sequence>
<evidence type="ECO:0000313" key="1">
    <source>
        <dbReference type="EMBL" id="SPC90568.1"/>
    </source>
</evidence>
<protein>
    <submittedName>
        <fullName evidence="1">Uncharacterized protein</fullName>
    </submittedName>
</protein>
<name>A0A2N9FTK4_FAGSY</name>
<dbReference type="EMBL" id="OIVN01001158">
    <property type="protein sequence ID" value="SPC90568.1"/>
    <property type="molecule type" value="Genomic_DNA"/>
</dbReference>
<proteinExistence type="predicted"/>
<gene>
    <name evidence="1" type="ORF">FSB_LOCUS18450</name>
</gene>
<reference evidence="1" key="1">
    <citation type="submission" date="2018-02" db="EMBL/GenBank/DDBJ databases">
        <authorList>
            <person name="Cohen D.B."/>
            <person name="Kent A.D."/>
        </authorList>
    </citation>
    <scope>NUCLEOTIDE SEQUENCE</scope>
</reference>
<organism evidence="1">
    <name type="scientific">Fagus sylvatica</name>
    <name type="common">Beechnut</name>
    <dbReference type="NCBI Taxonomy" id="28930"/>
    <lineage>
        <taxon>Eukaryota</taxon>
        <taxon>Viridiplantae</taxon>
        <taxon>Streptophyta</taxon>
        <taxon>Embryophyta</taxon>
        <taxon>Tracheophyta</taxon>
        <taxon>Spermatophyta</taxon>
        <taxon>Magnoliopsida</taxon>
        <taxon>eudicotyledons</taxon>
        <taxon>Gunneridae</taxon>
        <taxon>Pentapetalae</taxon>
        <taxon>rosids</taxon>
        <taxon>fabids</taxon>
        <taxon>Fagales</taxon>
        <taxon>Fagaceae</taxon>
        <taxon>Fagus</taxon>
    </lineage>
</organism>
<dbReference type="AlphaFoldDB" id="A0A2N9FTK4"/>